<accession>A0AB73FR19</accession>
<evidence type="ECO:0000313" key="2">
    <source>
        <dbReference type="Proteomes" id="UP000061665"/>
    </source>
</evidence>
<reference evidence="1 2" key="1">
    <citation type="submission" date="2015-11" db="EMBL/GenBank/DDBJ databases">
        <title>Expanding the genomic diversity of Burkholderia species for the development of highly accurate diagnostics.</title>
        <authorList>
            <person name="Sahl J."/>
            <person name="Keim P."/>
            <person name="Wagner D."/>
        </authorList>
    </citation>
    <scope>NUCLEOTIDE SEQUENCE [LARGE SCALE GENOMIC DNA]</scope>
    <source>
        <strain evidence="1 2">MSMB2058</strain>
    </source>
</reference>
<gene>
    <name evidence="1" type="ORF">WJ53_22435</name>
</gene>
<dbReference type="AlphaFoldDB" id="A0AB73FR19"/>
<organism evidence="1 2">
    <name type="scientific">Burkholderia ubonensis</name>
    <dbReference type="NCBI Taxonomy" id="101571"/>
    <lineage>
        <taxon>Bacteria</taxon>
        <taxon>Pseudomonadati</taxon>
        <taxon>Pseudomonadota</taxon>
        <taxon>Betaproteobacteria</taxon>
        <taxon>Burkholderiales</taxon>
        <taxon>Burkholderiaceae</taxon>
        <taxon>Burkholderia</taxon>
        <taxon>Burkholderia cepacia complex</taxon>
    </lineage>
</organism>
<dbReference type="Proteomes" id="UP000061665">
    <property type="component" value="Unassembled WGS sequence"/>
</dbReference>
<sequence>MPNELCRHTALAVVETVLADAIARDFSDALAIDGYVDSLPGWTAKPGYCHEQVERWLHSHPGDTPVRGWLTEADLLVAIRFVSRSLIRTAAGELLGVTYAAPSYPQHFLEYPAAVGDFLALVLGEPPMPYVDVLLPDRS</sequence>
<comment type="caution">
    <text evidence="1">The sequence shown here is derived from an EMBL/GenBank/DDBJ whole genome shotgun (WGS) entry which is preliminary data.</text>
</comment>
<dbReference type="EMBL" id="LOZE01000138">
    <property type="protein sequence ID" value="KVM19879.1"/>
    <property type="molecule type" value="Genomic_DNA"/>
</dbReference>
<proteinExistence type="predicted"/>
<evidence type="ECO:0000313" key="1">
    <source>
        <dbReference type="EMBL" id="KVM19879.1"/>
    </source>
</evidence>
<name>A0AB73FR19_9BURK</name>
<protein>
    <submittedName>
        <fullName evidence="1">Uncharacterized protein</fullName>
    </submittedName>
</protein>
<dbReference type="RefSeq" id="WP_059724239.1">
    <property type="nucleotide sequence ID" value="NZ_LOYI01000048.1"/>
</dbReference>